<name>A0A518AXP5_9BACT</name>
<feature type="domain" description="CzcB-like barrel-sandwich hybrid" evidence="6">
    <location>
        <begin position="83"/>
        <end position="233"/>
    </location>
</feature>
<dbReference type="PANTHER" id="PTHR19848:SF8">
    <property type="entry name" value="F-BOX AND WD REPEAT DOMAIN CONTAINING 7"/>
    <property type="match status" value="1"/>
</dbReference>
<feature type="repeat" description="WD" evidence="3">
    <location>
        <begin position="273"/>
        <end position="314"/>
    </location>
</feature>
<protein>
    <submittedName>
        <fullName evidence="7">Nickel and cobalt resistance protein CnrB</fullName>
    </submittedName>
</protein>
<keyword evidence="5" id="KW-0732">Signal</keyword>
<dbReference type="SMART" id="SM00320">
    <property type="entry name" value="WD40"/>
    <property type="match status" value="6"/>
</dbReference>
<dbReference type="EMBL" id="CP036279">
    <property type="protein sequence ID" value="QDU59493.1"/>
    <property type="molecule type" value="Genomic_DNA"/>
</dbReference>
<dbReference type="Pfam" id="PF00400">
    <property type="entry name" value="WD40"/>
    <property type="match status" value="4"/>
</dbReference>
<evidence type="ECO:0000256" key="3">
    <source>
        <dbReference type="PROSITE-ProRule" id="PRU00221"/>
    </source>
</evidence>
<evidence type="ECO:0000256" key="4">
    <source>
        <dbReference type="SAM" id="MobiDB-lite"/>
    </source>
</evidence>
<keyword evidence="2" id="KW-0677">Repeat</keyword>
<evidence type="ECO:0000256" key="5">
    <source>
        <dbReference type="SAM" id="SignalP"/>
    </source>
</evidence>
<evidence type="ECO:0000256" key="1">
    <source>
        <dbReference type="ARBA" id="ARBA00022574"/>
    </source>
</evidence>
<dbReference type="Pfam" id="PF25973">
    <property type="entry name" value="BSH_CzcB"/>
    <property type="match status" value="1"/>
</dbReference>
<dbReference type="PROSITE" id="PS00678">
    <property type="entry name" value="WD_REPEATS_1"/>
    <property type="match status" value="2"/>
</dbReference>
<dbReference type="Proteomes" id="UP000317093">
    <property type="component" value="Chromosome"/>
</dbReference>
<dbReference type="PANTHER" id="PTHR19848">
    <property type="entry name" value="WD40 REPEAT PROTEIN"/>
    <property type="match status" value="1"/>
</dbReference>
<dbReference type="KEGG" id="knv:Pan216_03210"/>
<keyword evidence="8" id="KW-1185">Reference proteome</keyword>
<evidence type="ECO:0000313" key="8">
    <source>
        <dbReference type="Proteomes" id="UP000317093"/>
    </source>
</evidence>
<sequence precursor="true">MTAPHRACLVLALIAGSAFFCVGLRAQEKNAPNKTTQPVQVVDKEEDAKPSAAAPVAPADQSTIWGEPLVLRECPIRPLDDVKVPVRVAGVLQDVYVKEGSVVMEGDVLAKVDDKLARIALEAAIAKERNVSQLRTAQARENEAQAQYDDTKKLWNKGVESDEELRVKQAQLEIAIHGVADAKAQMQLASIERQSAAAEVELHEVTSPINGVVIQQVRQRGEAVEALDPIFRVIRTDVVRVEASFHARELDRVRSGMSIEVYPNKVVGDELIFLGHTGDVNAVVVMPDGRHCVSGGSEGQIIVWDILRNRQARVLSEHAGAVNCLGQSDLAPTQIVSGGGDRVLRLWDIESGKLLKEIETGFGDILALAMDPADPSRCMVSHSDRRIRLWNLKDEKIEQTFTGHTNYVTSLALTPDAKLLFSAGDDQSARFWEVATGKQLEKFSGRSTDVKQLGLGPRGKSFLFNSYSLLQVRSAPNGIPEVNIENPRGPFSDIAVFAPKPLPPSQRLMLAGTSDYLLQLWQEGANGRYPRLVRRYEGHSDQVLSVDFAPDGKLFVSGSADRSVRVWRVPTEEEIEREHQRGRIEFVNNEVEAGSQTVSLFAEVENKNLSLVPGSFATIVVYPDQREMQAKK</sequence>
<dbReference type="PROSITE" id="PS50082">
    <property type="entry name" value="WD_REPEATS_2"/>
    <property type="match status" value="4"/>
</dbReference>
<feature type="region of interest" description="Disordered" evidence="4">
    <location>
        <begin position="32"/>
        <end position="58"/>
    </location>
</feature>
<evidence type="ECO:0000259" key="6">
    <source>
        <dbReference type="Pfam" id="PF25973"/>
    </source>
</evidence>
<dbReference type="PRINTS" id="PR00320">
    <property type="entry name" value="GPROTEINBRPT"/>
</dbReference>
<dbReference type="PROSITE" id="PS50294">
    <property type="entry name" value="WD_REPEATS_REGION"/>
    <property type="match status" value="4"/>
</dbReference>
<feature type="repeat" description="WD" evidence="3">
    <location>
        <begin position="401"/>
        <end position="442"/>
    </location>
</feature>
<evidence type="ECO:0000313" key="7">
    <source>
        <dbReference type="EMBL" id="QDU59493.1"/>
    </source>
</evidence>
<evidence type="ECO:0000256" key="2">
    <source>
        <dbReference type="ARBA" id="ARBA00022737"/>
    </source>
</evidence>
<dbReference type="AlphaFoldDB" id="A0A518AXP5"/>
<dbReference type="SUPFAM" id="SSF111369">
    <property type="entry name" value="HlyD-like secretion proteins"/>
    <property type="match status" value="2"/>
</dbReference>
<dbReference type="InterPro" id="IPR019775">
    <property type="entry name" value="WD40_repeat_CS"/>
</dbReference>
<dbReference type="InterPro" id="IPR036322">
    <property type="entry name" value="WD40_repeat_dom_sf"/>
</dbReference>
<dbReference type="OrthoDB" id="500858at2"/>
<dbReference type="InterPro" id="IPR001680">
    <property type="entry name" value="WD40_rpt"/>
</dbReference>
<keyword evidence="1 3" id="KW-0853">WD repeat</keyword>
<feature type="repeat" description="WD" evidence="3">
    <location>
        <begin position="315"/>
        <end position="357"/>
    </location>
</feature>
<dbReference type="CDD" id="cd00200">
    <property type="entry name" value="WD40"/>
    <property type="match status" value="1"/>
</dbReference>
<reference evidence="7 8" key="1">
    <citation type="submission" date="2019-02" db="EMBL/GenBank/DDBJ databases">
        <title>Deep-cultivation of Planctomycetes and their phenomic and genomic characterization uncovers novel biology.</title>
        <authorList>
            <person name="Wiegand S."/>
            <person name="Jogler M."/>
            <person name="Boedeker C."/>
            <person name="Pinto D."/>
            <person name="Vollmers J."/>
            <person name="Rivas-Marin E."/>
            <person name="Kohn T."/>
            <person name="Peeters S.H."/>
            <person name="Heuer A."/>
            <person name="Rast P."/>
            <person name="Oberbeckmann S."/>
            <person name="Bunk B."/>
            <person name="Jeske O."/>
            <person name="Meyerdierks A."/>
            <person name="Storesund J.E."/>
            <person name="Kallscheuer N."/>
            <person name="Luecker S."/>
            <person name="Lage O.M."/>
            <person name="Pohl T."/>
            <person name="Merkel B.J."/>
            <person name="Hornburger P."/>
            <person name="Mueller R.-W."/>
            <person name="Bruemmer F."/>
            <person name="Labrenz M."/>
            <person name="Spormann A.M."/>
            <person name="Op den Camp H."/>
            <person name="Overmann J."/>
            <person name="Amann R."/>
            <person name="Jetten M.S.M."/>
            <person name="Mascher T."/>
            <person name="Medema M.H."/>
            <person name="Devos D.P."/>
            <person name="Kaster A.-K."/>
            <person name="Ovreas L."/>
            <person name="Rohde M."/>
            <person name="Galperin M.Y."/>
            <person name="Jogler C."/>
        </authorList>
    </citation>
    <scope>NUCLEOTIDE SEQUENCE [LARGE SCALE GENOMIC DNA]</scope>
    <source>
        <strain evidence="7 8">Pan216</strain>
    </source>
</reference>
<feature type="chain" id="PRO_5021798740" evidence="5">
    <location>
        <begin position="27"/>
        <end position="632"/>
    </location>
</feature>
<gene>
    <name evidence="7" type="primary">cnrB</name>
    <name evidence="7" type="ORF">Pan216_03210</name>
</gene>
<dbReference type="InterPro" id="IPR015943">
    <property type="entry name" value="WD40/YVTN_repeat-like_dom_sf"/>
</dbReference>
<feature type="repeat" description="WD" evidence="3">
    <location>
        <begin position="536"/>
        <end position="577"/>
    </location>
</feature>
<dbReference type="InterPro" id="IPR020472">
    <property type="entry name" value="WD40_PAC1"/>
</dbReference>
<feature type="signal peptide" evidence="5">
    <location>
        <begin position="1"/>
        <end position="26"/>
    </location>
</feature>
<proteinExistence type="predicted"/>
<dbReference type="RefSeq" id="WP_145253849.1">
    <property type="nucleotide sequence ID" value="NZ_CP036279.1"/>
</dbReference>
<accession>A0A518AXP5</accession>
<dbReference type="SUPFAM" id="SSF50978">
    <property type="entry name" value="WD40 repeat-like"/>
    <property type="match status" value="1"/>
</dbReference>
<dbReference type="InterPro" id="IPR058647">
    <property type="entry name" value="BSH_CzcB-like"/>
</dbReference>
<organism evidence="7 8">
    <name type="scientific">Kolteria novifilia</name>
    <dbReference type="NCBI Taxonomy" id="2527975"/>
    <lineage>
        <taxon>Bacteria</taxon>
        <taxon>Pseudomonadati</taxon>
        <taxon>Planctomycetota</taxon>
        <taxon>Planctomycetia</taxon>
        <taxon>Kolteriales</taxon>
        <taxon>Kolteriaceae</taxon>
        <taxon>Kolteria</taxon>
    </lineage>
</organism>
<dbReference type="Gene3D" id="2.130.10.10">
    <property type="entry name" value="YVTN repeat-like/Quinoprotein amine dehydrogenase"/>
    <property type="match status" value="2"/>
</dbReference>
<dbReference type="Gene3D" id="2.40.50.100">
    <property type="match status" value="1"/>
</dbReference>